<reference evidence="2 3" key="1">
    <citation type="journal article" date="2021" name="Nat. Plants">
        <title>The Taxus genome provides insights into paclitaxel biosynthesis.</title>
        <authorList>
            <person name="Xiong X."/>
            <person name="Gou J."/>
            <person name="Liao Q."/>
            <person name="Li Y."/>
            <person name="Zhou Q."/>
            <person name="Bi G."/>
            <person name="Li C."/>
            <person name="Du R."/>
            <person name="Wang X."/>
            <person name="Sun T."/>
            <person name="Guo L."/>
            <person name="Liang H."/>
            <person name="Lu P."/>
            <person name="Wu Y."/>
            <person name="Zhang Z."/>
            <person name="Ro D.K."/>
            <person name="Shang Y."/>
            <person name="Huang S."/>
            <person name="Yan J."/>
        </authorList>
    </citation>
    <scope>NUCLEOTIDE SEQUENCE [LARGE SCALE GENOMIC DNA]</scope>
    <source>
        <strain evidence="2">Ta-2019</strain>
    </source>
</reference>
<proteinExistence type="predicted"/>
<dbReference type="AlphaFoldDB" id="A0AA38CS37"/>
<comment type="caution">
    <text evidence="2">The sequence shown here is derived from an EMBL/GenBank/DDBJ whole genome shotgun (WGS) entry which is preliminary data.</text>
</comment>
<evidence type="ECO:0000313" key="2">
    <source>
        <dbReference type="EMBL" id="KAH9301668.1"/>
    </source>
</evidence>
<organism evidence="2 3">
    <name type="scientific">Taxus chinensis</name>
    <name type="common">Chinese yew</name>
    <name type="synonym">Taxus wallichiana var. chinensis</name>
    <dbReference type="NCBI Taxonomy" id="29808"/>
    <lineage>
        <taxon>Eukaryota</taxon>
        <taxon>Viridiplantae</taxon>
        <taxon>Streptophyta</taxon>
        <taxon>Embryophyta</taxon>
        <taxon>Tracheophyta</taxon>
        <taxon>Spermatophyta</taxon>
        <taxon>Pinopsida</taxon>
        <taxon>Pinidae</taxon>
        <taxon>Conifers II</taxon>
        <taxon>Cupressales</taxon>
        <taxon>Taxaceae</taxon>
        <taxon>Taxus</taxon>
    </lineage>
</organism>
<evidence type="ECO:0000256" key="1">
    <source>
        <dbReference type="SAM" id="MobiDB-lite"/>
    </source>
</evidence>
<keyword evidence="3" id="KW-1185">Reference proteome</keyword>
<feature type="region of interest" description="Disordered" evidence="1">
    <location>
        <begin position="12"/>
        <end position="36"/>
    </location>
</feature>
<dbReference type="EMBL" id="JAHRHJ020000009">
    <property type="protein sequence ID" value="KAH9301668.1"/>
    <property type="molecule type" value="Genomic_DNA"/>
</dbReference>
<dbReference type="Proteomes" id="UP000824469">
    <property type="component" value="Unassembled WGS sequence"/>
</dbReference>
<accession>A0AA38CS37</accession>
<name>A0AA38CS37_TAXCH</name>
<sequence>MRMGCELAEFSERQSISGGSEIFPSSAGQPGQKNMWDANRPVCQKISPFRAVQEIFVRDSWEK</sequence>
<gene>
    <name evidence="2" type="ORF">KI387_013251</name>
</gene>
<protein>
    <submittedName>
        <fullName evidence="2">Uncharacterized protein</fullName>
    </submittedName>
</protein>
<evidence type="ECO:0000313" key="3">
    <source>
        <dbReference type="Proteomes" id="UP000824469"/>
    </source>
</evidence>
<feature type="non-terminal residue" evidence="2">
    <location>
        <position position="63"/>
    </location>
</feature>